<dbReference type="InterPro" id="IPR009048">
    <property type="entry name" value="A-macroglobulin_rcpt-bd"/>
</dbReference>
<evidence type="ECO:0000313" key="3">
    <source>
        <dbReference type="Proteomes" id="UP000092124"/>
    </source>
</evidence>
<dbReference type="Gene3D" id="2.60.40.690">
    <property type="entry name" value="Alpha-macroglobulin, receptor-binding domain"/>
    <property type="match status" value="1"/>
</dbReference>
<organism evidence="2 3">
    <name type="scientific">Neotoma lepida</name>
    <name type="common">Desert woodrat</name>
    <dbReference type="NCBI Taxonomy" id="56216"/>
    <lineage>
        <taxon>Eukaryota</taxon>
        <taxon>Metazoa</taxon>
        <taxon>Chordata</taxon>
        <taxon>Craniata</taxon>
        <taxon>Vertebrata</taxon>
        <taxon>Euteleostomi</taxon>
        <taxon>Mammalia</taxon>
        <taxon>Eutheria</taxon>
        <taxon>Euarchontoglires</taxon>
        <taxon>Glires</taxon>
        <taxon>Rodentia</taxon>
        <taxon>Myomorpha</taxon>
        <taxon>Muroidea</taxon>
        <taxon>Cricetidae</taxon>
        <taxon>Neotominae</taxon>
        <taxon>Neotoma</taxon>
    </lineage>
</organism>
<dbReference type="SMART" id="SM01361">
    <property type="entry name" value="A2M_recep"/>
    <property type="match status" value="1"/>
</dbReference>
<protein>
    <recommendedName>
        <fullName evidence="1">Alpha-macroglobulin receptor-binding domain-containing protein</fullName>
    </recommendedName>
</protein>
<evidence type="ECO:0000313" key="2">
    <source>
        <dbReference type="EMBL" id="OBS67847.1"/>
    </source>
</evidence>
<feature type="non-terminal residue" evidence="2">
    <location>
        <position position="1"/>
    </location>
</feature>
<reference evidence="2 3" key="1">
    <citation type="submission" date="2016-06" db="EMBL/GenBank/DDBJ databases">
        <title>The Draft Genome Sequence and Annotation of the Desert Woodrat Neotoma lepida.</title>
        <authorList>
            <person name="Campbell M."/>
            <person name="Oakeson K.F."/>
            <person name="Yandell M."/>
            <person name="Halpert J.R."/>
            <person name="Dearing D."/>
        </authorList>
    </citation>
    <scope>NUCLEOTIDE SEQUENCE [LARGE SCALE GENOMIC DNA]</scope>
    <source>
        <strain evidence="2">417</strain>
        <tissue evidence="2">Liver</tissue>
    </source>
</reference>
<comment type="caution">
    <text evidence="2">The sequence shown here is derived from an EMBL/GenBank/DDBJ whole genome shotgun (WGS) entry which is preliminary data.</text>
</comment>
<dbReference type="STRING" id="56216.A0A1A6GR68"/>
<dbReference type="Pfam" id="PF07677">
    <property type="entry name" value="A2M_recep"/>
    <property type="match status" value="1"/>
</dbReference>
<dbReference type="GO" id="GO:0004866">
    <property type="term" value="F:endopeptidase inhibitor activity"/>
    <property type="evidence" value="ECO:0007669"/>
    <property type="project" value="TreeGrafter"/>
</dbReference>
<dbReference type="SUPFAM" id="SSF49410">
    <property type="entry name" value="Alpha-macroglobulin receptor domain"/>
    <property type="match status" value="1"/>
</dbReference>
<sequence>GVEDKVTLSAYVTIALLEIPLPVTVGTFSRKFQVENSNRLLLQQVSLPDIPGDYNISVSGEGCVYAQTTLRYNVHLEKEESAFALQVQTVPLTCDNPEGHNNSFQISLEISYTGSRPASNMVIVDVTMVSGFIPLKPTVKELERSEHVSRTEVSINNVLLYVDQVTNQTLSFSFVIQQDIPVKNLQPAIVKVYDYYETDEVVFAEYSAPCSSEKQNF</sequence>
<keyword evidence="3" id="KW-1185">Reference proteome</keyword>
<dbReference type="GO" id="GO:0005576">
    <property type="term" value="C:extracellular region"/>
    <property type="evidence" value="ECO:0007669"/>
    <property type="project" value="InterPro"/>
</dbReference>
<dbReference type="PANTHER" id="PTHR11412">
    <property type="entry name" value="MACROGLOBULIN / COMPLEMENT"/>
    <property type="match status" value="1"/>
</dbReference>
<dbReference type="InterPro" id="IPR050473">
    <property type="entry name" value="A2M/Complement_sys"/>
</dbReference>
<dbReference type="GO" id="GO:0002020">
    <property type="term" value="F:protease binding"/>
    <property type="evidence" value="ECO:0007669"/>
    <property type="project" value="TreeGrafter"/>
</dbReference>
<proteinExistence type="predicted"/>
<dbReference type="EMBL" id="LZPO01076779">
    <property type="protein sequence ID" value="OBS67847.1"/>
    <property type="molecule type" value="Genomic_DNA"/>
</dbReference>
<dbReference type="PANTHER" id="PTHR11412:SF133">
    <property type="entry name" value="MURINOGLOBULIN-1-RELATED"/>
    <property type="match status" value="1"/>
</dbReference>
<dbReference type="InterPro" id="IPR036595">
    <property type="entry name" value="A-macroglobulin_rcpt-bd_sf"/>
</dbReference>
<dbReference type="AlphaFoldDB" id="A0A1A6GR68"/>
<dbReference type="FunFam" id="2.60.40.690:FF:000001">
    <property type="entry name" value="PZP, alpha-2-macroglobulin like"/>
    <property type="match status" value="1"/>
</dbReference>
<accession>A0A1A6GR68</accession>
<dbReference type="Proteomes" id="UP000092124">
    <property type="component" value="Unassembled WGS sequence"/>
</dbReference>
<name>A0A1A6GR68_NEOLE</name>
<evidence type="ECO:0000259" key="1">
    <source>
        <dbReference type="SMART" id="SM01361"/>
    </source>
</evidence>
<dbReference type="OrthoDB" id="9998011at2759"/>
<gene>
    <name evidence="2" type="ORF">A6R68_03612</name>
</gene>
<feature type="domain" description="Alpha-macroglobulin receptor-binding" evidence="1">
    <location>
        <begin position="119"/>
        <end position="206"/>
    </location>
</feature>